<dbReference type="InterPro" id="IPR008969">
    <property type="entry name" value="CarboxyPept-like_regulatory"/>
</dbReference>
<dbReference type="EMBL" id="JAFLNL010000003">
    <property type="protein sequence ID" value="MBO0353546.1"/>
    <property type="molecule type" value="Genomic_DNA"/>
</dbReference>
<dbReference type="PANTHER" id="PTHR32552:SF81">
    <property type="entry name" value="TONB-DEPENDENT OUTER MEMBRANE RECEPTOR"/>
    <property type="match status" value="1"/>
</dbReference>
<dbReference type="Pfam" id="PF13715">
    <property type="entry name" value="CarbopepD_reg_2"/>
    <property type="match status" value="1"/>
</dbReference>
<evidence type="ECO:0000259" key="13">
    <source>
        <dbReference type="SMART" id="SM00965"/>
    </source>
</evidence>
<evidence type="ECO:0000256" key="2">
    <source>
        <dbReference type="ARBA" id="ARBA00022448"/>
    </source>
</evidence>
<keyword evidence="15" id="KW-1185">Reference proteome</keyword>
<dbReference type="InterPro" id="IPR037066">
    <property type="entry name" value="Plug_dom_sf"/>
</dbReference>
<evidence type="ECO:0000256" key="12">
    <source>
        <dbReference type="RuleBase" id="RU003357"/>
    </source>
</evidence>
<dbReference type="Gene3D" id="2.60.40.1120">
    <property type="entry name" value="Carboxypeptidase-like, regulatory domain"/>
    <property type="match status" value="1"/>
</dbReference>
<accession>A0ABS3G3X2</accession>
<dbReference type="SMART" id="SM00965">
    <property type="entry name" value="STN"/>
    <property type="match status" value="1"/>
</dbReference>
<keyword evidence="5 11" id="KW-0812">Transmembrane</keyword>
<dbReference type="NCBIfam" id="TIGR04057">
    <property type="entry name" value="SusC_RagA_signa"/>
    <property type="match status" value="1"/>
</dbReference>
<evidence type="ECO:0000256" key="7">
    <source>
        <dbReference type="ARBA" id="ARBA00023065"/>
    </source>
</evidence>
<evidence type="ECO:0000256" key="6">
    <source>
        <dbReference type="ARBA" id="ARBA00023004"/>
    </source>
</evidence>
<organism evidence="14 15">
    <name type="scientific">Flagellimonas aurea</name>
    <dbReference type="NCBI Taxonomy" id="2915619"/>
    <lineage>
        <taxon>Bacteria</taxon>
        <taxon>Pseudomonadati</taxon>
        <taxon>Bacteroidota</taxon>
        <taxon>Flavobacteriia</taxon>
        <taxon>Flavobacteriales</taxon>
        <taxon>Flavobacteriaceae</taxon>
        <taxon>Flagellimonas</taxon>
    </lineage>
</organism>
<dbReference type="SUPFAM" id="SSF56935">
    <property type="entry name" value="Porins"/>
    <property type="match status" value="1"/>
</dbReference>
<dbReference type="InterPro" id="IPR023996">
    <property type="entry name" value="TonB-dep_OMP_SusC/RagA"/>
</dbReference>
<evidence type="ECO:0000313" key="15">
    <source>
        <dbReference type="Proteomes" id="UP000664044"/>
    </source>
</evidence>
<dbReference type="Proteomes" id="UP000664044">
    <property type="component" value="Unassembled WGS sequence"/>
</dbReference>
<dbReference type="Gene3D" id="2.40.170.20">
    <property type="entry name" value="TonB-dependent receptor, beta-barrel domain"/>
    <property type="match status" value="1"/>
</dbReference>
<keyword evidence="4" id="KW-0410">Iron transport</keyword>
<dbReference type="NCBIfam" id="TIGR04056">
    <property type="entry name" value="OMP_RagA_SusC"/>
    <property type="match status" value="1"/>
</dbReference>
<keyword evidence="6" id="KW-0408">Iron</keyword>
<comment type="subcellular location">
    <subcellularLocation>
        <location evidence="1 11">Cell outer membrane</location>
        <topology evidence="1 11">Multi-pass membrane protein</topology>
    </subcellularLocation>
</comment>
<evidence type="ECO:0000256" key="9">
    <source>
        <dbReference type="ARBA" id="ARBA00023136"/>
    </source>
</evidence>
<keyword evidence="8 12" id="KW-0798">TonB box</keyword>
<evidence type="ECO:0000256" key="8">
    <source>
        <dbReference type="ARBA" id="ARBA00023077"/>
    </source>
</evidence>
<dbReference type="PROSITE" id="PS52016">
    <property type="entry name" value="TONB_DEPENDENT_REC_3"/>
    <property type="match status" value="1"/>
</dbReference>
<name>A0ABS3G3X2_9FLAO</name>
<dbReference type="PANTHER" id="PTHR32552">
    <property type="entry name" value="FERRICHROME IRON RECEPTOR-RELATED"/>
    <property type="match status" value="1"/>
</dbReference>
<dbReference type="RefSeq" id="WP_207032267.1">
    <property type="nucleotide sequence ID" value="NZ_JAFLNL010000003.1"/>
</dbReference>
<dbReference type="Gene3D" id="2.170.130.10">
    <property type="entry name" value="TonB-dependent receptor, plug domain"/>
    <property type="match status" value="1"/>
</dbReference>
<dbReference type="Pfam" id="PF07715">
    <property type="entry name" value="Plug"/>
    <property type="match status" value="1"/>
</dbReference>
<evidence type="ECO:0000256" key="10">
    <source>
        <dbReference type="ARBA" id="ARBA00023237"/>
    </source>
</evidence>
<evidence type="ECO:0000313" key="14">
    <source>
        <dbReference type="EMBL" id="MBO0353546.1"/>
    </source>
</evidence>
<evidence type="ECO:0000256" key="3">
    <source>
        <dbReference type="ARBA" id="ARBA00022452"/>
    </source>
</evidence>
<keyword evidence="3 11" id="KW-1134">Transmembrane beta strand</keyword>
<reference evidence="14 15" key="1">
    <citation type="submission" date="2021-03" db="EMBL/GenBank/DDBJ databases">
        <title>Muricauda lutimaris sp. nov. and Muricauda ruestringensis sp. nov, two marine members of the Flavobacteriaceae isolated from deep sea sediments of Western Pacific.</title>
        <authorList>
            <person name="Zhao S."/>
            <person name="Liu R."/>
        </authorList>
    </citation>
    <scope>NUCLEOTIDE SEQUENCE [LARGE SCALE GENOMIC DNA]</scope>
    <source>
        <strain evidence="14 15">BC31-1-A7</strain>
    </source>
</reference>
<evidence type="ECO:0000256" key="11">
    <source>
        <dbReference type="PROSITE-ProRule" id="PRU01360"/>
    </source>
</evidence>
<feature type="domain" description="Secretin/TonB short N-terminal" evidence="13">
    <location>
        <begin position="69"/>
        <end position="120"/>
    </location>
</feature>
<evidence type="ECO:0000256" key="1">
    <source>
        <dbReference type="ARBA" id="ARBA00004571"/>
    </source>
</evidence>
<dbReference type="InterPro" id="IPR039426">
    <property type="entry name" value="TonB-dep_rcpt-like"/>
</dbReference>
<evidence type="ECO:0000256" key="5">
    <source>
        <dbReference type="ARBA" id="ARBA00022692"/>
    </source>
</evidence>
<dbReference type="InterPro" id="IPR012910">
    <property type="entry name" value="Plug_dom"/>
</dbReference>
<proteinExistence type="inferred from homology"/>
<dbReference type="Pfam" id="PF07660">
    <property type="entry name" value="STN"/>
    <property type="match status" value="1"/>
</dbReference>
<dbReference type="Pfam" id="PF00593">
    <property type="entry name" value="TonB_dep_Rec_b-barrel"/>
    <property type="match status" value="1"/>
</dbReference>
<dbReference type="SUPFAM" id="SSF49464">
    <property type="entry name" value="Carboxypeptidase regulatory domain-like"/>
    <property type="match status" value="1"/>
</dbReference>
<keyword evidence="7" id="KW-0406">Ion transport</keyword>
<sequence>MKIFTKPWDGPFPVPKPDLKMKLTVFLLIISLFQLQAGTGYAQKTKITLNMQGVTVLEVIEEIETITDFDFLYSEKDLDLTRKVSINARKKGIEDVLAILFKNSGVVYTINEKLIILKPKGEVSKAPTPGVNPRDDQQQFEVNGTITDPEGNPLPGVNIIIKGTNQGTMSGPDGTYSIRVQTNDILTFSYVGFKRVELPVNGPDTINIQMQEDVMSLEGVELNAGYYTVKEREMTGNISRITAEDIQKQPVANPLQALIGRMPGVQVTQQSGVPGGGFTVRIRGQNSLRTDLGVNEPLYIVDGVPYLSTPLNPQGVGTSTLPNSMSPFNSIEPSNIASIEVLKDADATAIYGSRGANGVVLITTKKGMPGKSQVNINVYSGAGKVASSIKLLNTSQYLEMRREAFANDNAEAYLDNPAYDILWPDIKLWDSDRYTNWQNELIGGTAYYNNMQASLSGGNANTQYLVGGSYFRQTTVYPGDNANNRISGHFNFSHTTPNQKFKTVLTASYTSDDINILSQDLTRQALTLAPNAPALYDDNGELNWENSTWDNPLAFLKQEYEGTTDNFITNATLDYELIKDLHISSQFGYNNMQVREVRIRPITALRPNQQNRGGLSQFSDSHRKTWIVEPKVTYKRNIGQGELNLLMGATFQQNTSEVQRISASGYTSDALLKNIQAAPNITIDQSDYSKYRYNAIFGRINYNWRERYIINLTGRRDGSSRFGPGKRFSNFGAVGVAWIFSKERFLQDSFISFGKLRGSYGTTGSDAIGDYGYLDTYSSTRYPYFGQPGLIPTRLANPDYQWETNKKLEAGLELGLVQGRVFISGSWYRNRSSNQLVGFPLPVITGQSTIQFNLPATVENKGWEFTLNTINIQRDKFSWRTGFNISFPENKLLEYENLEASPYANRYRAGKSLFIASGFHYLEVDSETGYYTFEDVDGNGKGTDRFADYQYRKEIAQQYYGGLQNTLRYKRFELDFFIQFVKQTGRNYFGDGTFISPGTLSNQPVKVMDRWQQLGDITDIQGFSTDLSDLGEAYTFYQQSDGSIVDASYIRLSNISLSWNLPERLGLGDNSRLYLQGQNLFTITNYQGLDPESLVSRSLPPLRVLTLGFQLSF</sequence>
<evidence type="ECO:0000256" key="4">
    <source>
        <dbReference type="ARBA" id="ARBA00022496"/>
    </source>
</evidence>
<dbReference type="InterPro" id="IPR023997">
    <property type="entry name" value="TonB-dep_OMP_SusC/RagA_CS"/>
</dbReference>
<dbReference type="InterPro" id="IPR011662">
    <property type="entry name" value="Secretin/TonB_short_N"/>
</dbReference>
<protein>
    <submittedName>
        <fullName evidence="14">SusC/RagA family TonB-linked outer membrane protein</fullName>
    </submittedName>
</protein>
<keyword evidence="2 11" id="KW-0813">Transport</keyword>
<keyword evidence="10 11" id="KW-0998">Cell outer membrane</keyword>
<comment type="caution">
    <text evidence="14">The sequence shown here is derived from an EMBL/GenBank/DDBJ whole genome shotgun (WGS) entry which is preliminary data.</text>
</comment>
<gene>
    <name evidence="14" type="ORF">J0656_05905</name>
</gene>
<keyword evidence="9 11" id="KW-0472">Membrane</keyword>
<dbReference type="InterPro" id="IPR000531">
    <property type="entry name" value="Beta-barrel_TonB"/>
</dbReference>
<dbReference type="InterPro" id="IPR036942">
    <property type="entry name" value="Beta-barrel_TonB_sf"/>
</dbReference>
<comment type="similarity">
    <text evidence="11 12">Belongs to the TonB-dependent receptor family.</text>
</comment>